<evidence type="ECO:0000313" key="2">
    <source>
        <dbReference type="Proteomes" id="UP000277580"/>
    </source>
</evidence>
<name>A0A3N4KET6_9PEZI</name>
<dbReference type="Proteomes" id="UP000277580">
    <property type="component" value="Unassembled WGS sequence"/>
</dbReference>
<accession>A0A3N4KET6</accession>
<gene>
    <name evidence="1" type="ORF">P167DRAFT_538841</name>
</gene>
<organism evidence="1 2">
    <name type="scientific">Morchella conica CCBAS932</name>
    <dbReference type="NCBI Taxonomy" id="1392247"/>
    <lineage>
        <taxon>Eukaryota</taxon>
        <taxon>Fungi</taxon>
        <taxon>Dikarya</taxon>
        <taxon>Ascomycota</taxon>
        <taxon>Pezizomycotina</taxon>
        <taxon>Pezizomycetes</taxon>
        <taxon>Pezizales</taxon>
        <taxon>Morchellaceae</taxon>
        <taxon>Morchella</taxon>
    </lineage>
</organism>
<sequence>MESLATLYLVDSRGNTKGRGMICPFEHIDTYEKLATTLDLLFTADAARAEEAKFQAMTKDRLVIHEKFWGEVAPMYTPKVFYIDFNEPEKTS</sequence>
<dbReference type="AlphaFoldDB" id="A0A3N4KET6"/>
<proteinExistence type="predicted"/>
<dbReference type="InParanoid" id="A0A3N4KET6"/>
<protein>
    <submittedName>
        <fullName evidence="1">Uncharacterized protein</fullName>
    </submittedName>
</protein>
<reference evidence="1 2" key="1">
    <citation type="journal article" date="2018" name="Nat. Ecol. Evol.">
        <title>Pezizomycetes genomes reveal the molecular basis of ectomycorrhizal truffle lifestyle.</title>
        <authorList>
            <person name="Murat C."/>
            <person name="Payen T."/>
            <person name="Noel B."/>
            <person name="Kuo A."/>
            <person name="Morin E."/>
            <person name="Chen J."/>
            <person name="Kohler A."/>
            <person name="Krizsan K."/>
            <person name="Balestrini R."/>
            <person name="Da Silva C."/>
            <person name="Montanini B."/>
            <person name="Hainaut M."/>
            <person name="Levati E."/>
            <person name="Barry K.W."/>
            <person name="Belfiori B."/>
            <person name="Cichocki N."/>
            <person name="Clum A."/>
            <person name="Dockter R.B."/>
            <person name="Fauchery L."/>
            <person name="Guy J."/>
            <person name="Iotti M."/>
            <person name="Le Tacon F."/>
            <person name="Lindquist E.A."/>
            <person name="Lipzen A."/>
            <person name="Malagnac F."/>
            <person name="Mello A."/>
            <person name="Molinier V."/>
            <person name="Miyauchi S."/>
            <person name="Poulain J."/>
            <person name="Riccioni C."/>
            <person name="Rubini A."/>
            <person name="Sitrit Y."/>
            <person name="Splivallo R."/>
            <person name="Traeger S."/>
            <person name="Wang M."/>
            <person name="Zifcakova L."/>
            <person name="Wipf D."/>
            <person name="Zambonelli A."/>
            <person name="Paolocci F."/>
            <person name="Nowrousian M."/>
            <person name="Ottonello S."/>
            <person name="Baldrian P."/>
            <person name="Spatafora J.W."/>
            <person name="Henrissat B."/>
            <person name="Nagy L.G."/>
            <person name="Aury J.M."/>
            <person name="Wincker P."/>
            <person name="Grigoriev I.V."/>
            <person name="Bonfante P."/>
            <person name="Martin F.M."/>
        </authorList>
    </citation>
    <scope>NUCLEOTIDE SEQUENCE [LARGE SCALE GENOMIC DNA]</scope>
    <source>
        <strain evidence="1 2">CCBAS932</strain>
    </source>
</reference>
<dbReference type="EMBL" id="ML119156">
    <property type="protein sequence ID" value="RPB09056.1"/>
    <property type="molecule type" value="Genomic_DNA"/>
</dbReference>
<evidence type="ECO:0000313" key="1">
    <source>
        <dbReference type="EMBL" id="RPB09056.1"/>
    </source>
</evidence>
<keyword evidence="2" id="KW-1185">Reference proteome</keyword>